<feature type="region of interest" description="Disordered" evidence="1">
    <location>
        <begin position="280"/>
        <end position="301"/>
    </location>
</feature>
<evidence type="ECO:0000313" key="3">
    <source>
        <dbReference type="Proteomes" id="UP001197093"/>
    </source>
</evidence>
<organism evidence="2 3">
    <name type="scientific">Staphylotrichum longicolle</name>
    <dbReference type="NCBI Taxonomy" id="669026"/>
    <lineage>
        <taxon>Eukaryota</taxon>
        <taxon>Fungi</taxon>
        <taxon>Dikarya</taxon>
        <taxon>Ascomycota</taxon>
        <taxon>Pezizomycotina</taxon>
        <taxon>Sordariomycetes</taxon>
        <taxon>Sordariomycetidae</taxon>
        <taxon>Sordariales</taxon>
        <taxon>Chaetomiaceae</taxon>
        <taxon>Staphylotrichum</taxon>
    </lineage>
</organism>
<sequence>MATREAIQPYTRIFKTPEATSSPRVLLLHLNALLSCRDATTRTIHRTIAEVLHANDIPELSDEAILLAFSKSPRVVEIISHLGIRDLSIDEHRRLLECYPRIFARDGFPLVYLAPHASEFLENAKRLGILIAVMSNNTTTATTLLENLGVAHLVDKILPTSTAQVYPPTPHAVALFDQTWHDAILPWFISTTNCNGSHKRDMKLLVPQQAMVVSCALYDLEVPRLSGMQTCWINTIHGESEEDATAVHSSRVFDHVVVLELEELGVKLFGELHAGGEDEVKSEKSEEAIAPSDFDEEKGVEIEDPVKDEVLAVSRDRDYGWEGGWSL</sequence>
<dbReference type="AlphaFoldDB" id="A0AAD4EU84"/>
<dbReference type="Gene3D" id="3.40.50.1000">
    <property type="entry name" value="HAD superfamily/HAD-like"/>
    <property type="match status" value="1"/>
</dbReference>
<keyword evidence="3" id="KW-1185">Reference proteome</keyword>
<dbReference type="InterPro" id="IPR041492">
    <property type="entry name" value="HAD_2"/>
</dbReference>
<dbReference type="Pfam" id="PF13419">
    <property type="entry name" value="HAD_2"/>
    <property type="match status" value="1"/>
</dbReference>
<dbReference type="SUPFAM" id="SSF56784">
    <property type="entry name" value="HAD-like"/>
    <property type="match status" value="1"/>
</dbReference>
<protein>
    <submittedName>
        <fullName evidence="2">Uncharacterized protein</fullName>
    </submittedName>
</protein>
<evidence type="ECO:0000256" key="1">
    <source>
        <dbReference type="SAM" id="MobiDB-lite"/>
    </source>
</evidence>
<dbReference type="InterPro" id="IPR036412">
    <property type="entry name" value="HAD-like_sf"/>
</dbReference>
<proteinExistence type="predicted"/>
<name>A0AAD4EU84_9PEZI</name>
<accession>A0AAD4EU84</accession>
<dbReference type="Proteomes" id="UP001197093">
    <property type="component" value="Unassembled WGS sequence"/>
</dbReference>
<comment type="caution">
    <text evidence="2">The sequence shown here is derived from an EMBL/GenBank/DDBJ whole genome shotgun (WGS) entry which is preliminary data.</text>
</comment>
<dbReference type="EMBL" id="JAHCVI010000003">
    <property type="protein sequence ID" value="KAG7287440.1"/>
    <property type="molecule type" value="Genomic_DNA"/>
</dbReference>
<dbReference type="InterPro" id="IPR023214">
    <property type="entry name" value="HAD_sf"/>
</dbReference>
<reference evidence="2" key="1">
    <citation type="submission" date="2023-02" db="EMBL/GenBank/DDBJ databases">
        <authorList>
            <person name="Palmer J.M."/>
        </authorList>
    </citation>
    <scope>NUCLEOTIDE SEQUENCE</scope>
    <source>
        <strain evidence="2">FW57</strain>
    </source>
</reference>
<gene>
    <name evidence="2" type="ORF">NEMBOFW57_006951</name>
</gene>
<evidence type="ECO:0000313" key="2">
    <source>
        <dbReference type="EMBL" id="KAG7287440.1"/>
    </source>
</evidence>